<dbReference type="SUPFAM" id="SSF56176">
    <property type="entry name" value="FAD-binding/transporter-associated domain-like"/>
    <property type="match status" value="1"/>
</dbReference>
<dbReference type="GO" id="GO:0016491">
    <property type="term" value="F:oxidoreductase activity"/>
    <property type="evidence" value="ECO:0007669"/>
    <property type="project" value="UniProtKB-KW"/>
</dbReference>
<dbReference type="EMBL" id="KZ824770">
    <property type="protein sequence ID" value="RAH87702.1"/>
    <property type="molecule type" value="Genomic_DNA"/>
</dbReference>
<accession>A0A8T8XJA8</accession>
<evidence type="ECO:0000256" key="2">
    <source>
        <dbReference type="ARBA" id="ARBA00005466"/>
    </source>
</evidence>
<dbReference type="GeneID" id="37173137"/>
<dbReference type="PROSITE" id="PS51387">
    <property type="entry name" value="FAD_PCMH"/>
    <property type="match status" value="1"/>
</dbReference>
<dbReference type="InterPro" id="IPR016169">
    <property type="entry name" value="FAD-bd_PCMH_sub2"/>
</dbReference>
<dbReference type="PANTHER" id="PTHR42973:SF9">
    <property type="entry name" value="FAD-BINDING PCMH-TYPE DOMAIN-CONTAINING PROTEIN-RELATED"/>
    <property type="match status" value="1"/>
</dbReference>
<dbReference type="Gene3D" id="3.30.43.10">
    <property type="entry name" value="Uridine Diphospho-n-acetylenolpyruvylglucosamine Reductase, domain 2"/>
    <property type="match status" value="1"/>
</dbReference>
<dbReference type="PANTHER" id="PTHR42973">
    <property type="entry name" value="BINDING OXIDOREDUCTASE, PUTATIVE (AFU_ORTHOLOGUE AFUA_1G17690)-RELATED"/>
    <property type="match status" value="1"/>
</dbReference>
<name>A0A8T8XJA8_ASPJA</name>
<dbReference type="Gene3D" id="3.30.465.10">
    <property type="match status" value="1"/>
</dbReference>
<dbReference type="InterPro" id="IPR012951">
    <property type="entry name" value="BBE"/>
</dbReference>
<dbReference type="InterPro" id="IPR036318">
    <property type="entry name" value="FAD-bd_PCMH-like_sf"/>
</dbReference>
<dbReference type="InterPro" id="IPR050416">
    <property type="entry name" value="FAD-linked_Oxidoreductase"/>
</dbReference>
<evidence type="ECO:0000256" key="1">
    <source>
        <dbReference type="ARBA" id="ARBA00001974"/>
    </source>
</evidence>
<dbReference type="AlphaFoldDB" id="A0A8T8XJA8"/>
<dbReference type="InterPro" id="IPR006094">
    <property type="entry name" value="Oxid_FAD_bind_N"/>
</dbReference>
<dbReference type="RefSeq" id="XP_025533596.1">
    <property type="nucleotide sequence ID" value="XM_025669445.1"/>
</dbReference>
<evidence type="ECO:0000313" key="8">
    <source>
        <dbReference type="Proteomes" id="UP000249497"/>
    </source>
</evidence>
<keyword evidence="8" id="KW-1185">Reference proteome</keyword>
<proteinExistence type="inferred from homology"/>
<comment type="similarity">
    <text evidence="2">Belongs to the oxygen-dependent FAD-linked oxidoreductase family.</text>
</comment>
<dbReference type="InterPro" id="IPR016167">
    <property type="entry name" value="FAD-bd_PCMH_sub1"/>
</dbReference>
<dbReference type="Pfam" id="PF01565">
    <property type="entry name" value="FAD_binding_4"/>
    <property type="match status" value="1"/>
</dbReference>
<dbReference type="GO" id="GO:0071949">
    <property type="term" value="F:FAD binding"/>
    <property type="evidence" value="ECO:0007669"/>
    <property type="project" value="InterPro"/>
</dbReference>
<protein>
    <submittedName>
        <fullName evidence="7">Putative FAD-dependent oxygenase</fullName>
    </submittedName>
</protein>
<evidence type="ECO:0000256" key="5">
    <source>
        <dbReference type="ARBA" id="ARBA00023002"/>
    </source>
</evidence>
<sequence length="499" mass="54979">MKGFKLGAYMIGLLCTILALNFVAALGLANVTAELGPRLSPGARIILPNSPDFANAIRRWSPFAAPRFTVVVDVATEQDVAETVEYANEEEIPFLAVSGAHGTITSLANFHYGIEIWLHRLNWTTISEDSDTVTFGGGILGGHLVDALWRSKKYTVTGVCECIGYLGPLLGGGHGVLQGKYGLASDQIVSLRLVTADGQLLDVSESEPDPELFWALQGAGHNFGIVTSVTAKIYDVPDQGVWAREGFYYGRNSIENAFEAWNQILPRQPPTVTILGVLERNISMVHTDPLLKISVLQENVSRVDSAYTEAFRALNPIAITSQVGTYRDIPGWELMAFNSTQCAARNISAPHFAVGLQRWNTTALRMVYEAFSAVTAGNSSFNASEVIFEGYPVQAKMAIPEDSTAYPFREDNLYAYPLIRYNANASLDHTAIEVGDALRRIILEGSGREELHVYVNFAAGDEAPEQIYGYEEWRLDKLKELKKKYDPERRLSYFAPIPI</sequence>
<comment type="cofactor">
    <cofactor evidence="1">
        <name>FAD</name>
        <dbReference type="ChEBI" id="CHEBI:57692"/>
    </cofactor>
</comment>
<gene>
    <name evidence="7" type="ORF">BO86DRAFT_351765</name>
</gene>
<organism evidence="7 8">
    <name type="scientific">Aspergillus japonicus CBS 114.51</name>
    <dbReference type="NCBI Taxonomy" id="1448312"/>
    <lineage>
        <taxon>Eukaryota</taxon>
        <taxon>Fungi</taxon>
        <taxon>Dikarya</taxon>
        <taxon>Ascomycota</taxon>
        <taxon>Pezizomycotina</taxon>
        <taxon>Eurotiomycetes</taxon>
        <taxon>Eurotiomycetidae</taxon>
        <taxon>Eurotiales</taxon>
        <taxon>Aspergillaceae</taxon>
        <taxon>Aspergillus</taxon>
        <taxon>Aspergillus subgen. Circumdati</taxon>
    </lineage>
</organism>
<keyword evidence="3" id="KW-0285">Flavoprotein</keyword>
<evidence type="ECO:0000256" key="4">
    <source>
        <dbReference type="ARBA" id="ARBA00022827"/>
    </source>
</evidence>
<dbReference type="Gene3D" id="3.40.462.20">
    <property type="match status" value="1"/>
</dbReference>
<keyword evidence="4" id="KW-0274">FAD</keyword>
<keyword evidence="5" id="KW-0560">Oxidoreductase</keyword>
<evidence type="ECO:0000256" key="3">
    <source>
        <dbReference type="ARBA" id="ARBA00022630"/>
    </source>
</evidence>
<dbReference type="InterPro" id="IPR016166">
    <property type="entry name" value="FAD-bd_PCMH"/>
</dbReference>
<dbReference type="Pfam" id="PF08031">
    <property type="entry name" value="BBE"/>
    <property type="match status" value="1"/>
</dbReference>
<evidence type="ECO:0000259" key="6">
    <source>
        <dbReference type="PROSITE" id="PS51387"/>
    </source>
</evidence>
<reference evidence="7 8" key="1">
    <citation type="submission" date="2018-02" db="EMBL/GenBank/DDBJ databases">
        <title>The genomes of Aspergillus section Nigri reveals drivers in fungal speciation.</title>
        <authorList>
            <consortium name="DOE Joint Genome Institute"/>
            <person name="Vesth T.C."/>
            <person name="Nybo J."/>
            <person name="Theobald S."/>
            <person name="Brandl J."/>
            <person name="Frisvad J.C."/>
            <person name="Nielsen K.F."/>
            <person name="Lyhne E.K."/>
            <person name="Kogle M.E."/>
            <person name="Kuo A."/>
            <person name="Riley R."/>
            <person name="Clum A."/>
            <person name="Nolan M."/>
            <person name="Lipzen A."/>
            <person name="Salamov A."/>
            <person name="Henrissat B."/>
            <person name="Wiebenga A."/>
            <person name="De vries R.P."/>
            <person name="Grigoriev I.V."/>
            <person name="Mortensen U.H."/>
            <person name="Andersen M.R."/>
            <person name="Baker S.E."/>
        </authorList>
    </citation>
    <scope>NUCLEOTIDE SEQUENCE [LARGE SCALE GENOMIC DNA]</scope>
    <source>
        <strain evidence="7 8">CBS 114.51</strain>
    </source>
</reference>
<feature type="domain" description="FAD-binding PCMH-type" evidence="6">
    <location>
        <begin position="63"/>
        <end position="236"/>
    </location>
</feature>
<dbReference type="Proteomes" id="UP000249497">
    <property type="component" value="Unassembled WGS sequence"/>
</dbReference>
<dbReference type="OrthoDB" id="9996127at2759"/>
<evidence type="ECO:0000313" key="7">
    <source>
        <dbReference type="EMBL" id="RAH87702.1"/>
    </source>
</evidence>